<dbReference type="EMBL" id="FRAG01000040">
    <property type="protein sequence ID" value="SHK25627.1"/>
    <property type="molecule type" value="Genomic_DNA"/>
</dbReference>
<dbReference type="EC" id="4.3.99.3" evidence="8"/>
<evidence type="ECO:0000256" key="1">
    <source>
        <dbReference type="ARBA" id="ARBA00022485"/>
    </source>
</evidence>
<dbReference type="AlphaFoldDB" id="A0A1M6QZX7"/>
<evidence type="ECO:0000256" key="4">
    <source>
        <dbReference type="ARBA" id="ARBA00022842"/>
    </source>
</evidence>
<feature type="binding site" evidence="8">
    <location>
        <position position="29"/>
    </location>
    <ligand>
        <name>[4Fe-4S] cluster</name>
        <dbReference type="ChEBI" id="CHEBI:49883"/>
        <note>4Fe-4S-S-AdoMet</note>
    </ligand>
</feature>
<proteinExistence type="inferred from homology"/>
<keyword evidence="1 8" id="KW-0004">4Fe-4S</keyword>
<feature type="domain" description="Radical SAM core" evidence="9">
    <location>
        <begin position="16"/>
        <end position="214"/>
    </location>
</feature>
<accession>A0A1M6QZX7</accession>
<keyword evidence="11" id="KW-1185">Reference proteome</keyword>
<dbReference type="PROSITE" id="PS51918">
    <property type="entry name" value="RADICAL_SAM"/>
    <property type="match status" value="1"/>
</dbReference>
<comment type="similarity">
    <text evidence="8">Belongs to the radical SAM superfamily. 7-carboxy-7-deazaguanine synthase family.</text>
</comment>
<dbReference type="InterPro" id="IPR007197">
    <property type="entry name" value="rSAM"/>
</dbReference>
<dbReference type="SFLD" id="SFLDS00029">
    <property type="entry name" value="Radical_SAM"/>
    <property type="match status" value="1"/>
</dbReference>
<comment type="catalytic activity">
    <reaction evidence="8">
        <text>6-carboxy-5,6,7,8-tetrahydropterin + H(+) = 7-carboxy-7-carbaguanine + NH4(+)</text>
        <dbReference type="Rhea" id="RHEA:27974"/>
        <dbReference type="ChEBI" id="CHEBI:15378"/>
        <dbReference type="ChEBI" id="CHEBI:28938"/>
        <dbReference type="ChEBI" id="CHEBI:61032"/>
        <dbReference type="ChEBI" id="CHEBI:61036"/>
        <dbReference type="EC" id="4.3.99.3"/>
    </reaction>
</comment>
<feature type="binding site" evidence="8">
    <location>
        <position position="25"/>
    </location>
    <ligand>
        <name>substrate</name>
    </ligand>
</feature>
<dbReference type="STRING" id="1121301.SAMN02745912_02788"/>
<comment type="cofactor">
    <cofactor evidence="8">
        <name>[4Fe-4S] cluster</name>
        <dbReference type="ChEBI" id="CHEBI:49883"/>
    </cofactor>
    <text evidence="8">Binds 1 [4Fe-4S] cluster. The cluster is coordinated with 3 cysteines and an exchangeable S-adenosyl-L-methionine.</text>
</comment>
<dbReference type="InterPro" id="IPR024924">
    <property type="entry name" value="7-CO-7-deazaguanine_synth-like"/>
</dbReference>
<keyword evidence="4 8" id="KW-0460">Magnesium</keyword>
<dbReference type="Pfam" id="PF04055">
    <property type="entry name" value="Radical_SAM"/>
    <property type="match status" value="1"/>
</dbReference>
<dbReference type="GO" id="GO:0000287">
    <property type="term" value="F:magnesium ion binding"/>
    <property type="evidence" value="ECO:0007669"/>
    <property type="project" value="UniProtKB-UniRule"/>
</dbReference>
<comment type="cofactor">
    <cofactor evidence="8">
        <name>Mg(2+)</name>
        <dbReference type="ChEBI" id="CHEBI:18420"/>
    </cofactor>
</comment>
<keyword evidence="5 8" id="KW-0408">Iron</keyword>
<comment type="cofactor">
    <cofactor evidence="8">
        <name>S-adenosyl-L-methionine</name>
        <dbReference type="ChEBI" id="CHEBI:59789"/>
    </cofactor>
    <text evidence="8">Binds 1 S-adenosyl-L-methionine per subunit.</text>
</comment>
<dbReference type="SUPFAM" id="SSF102114">
    <property type="entry name" value="Radical SAM enzymes"/>
    <property type="match status" value="1"/>
</dbReference>
<dbReference type="GO" id="GO:0051539">
    <property type="term" value="F:4 iron, 4 sulfur cluster binding"/>
    <property type="evidence" value="ECO:0007669"/>
    <property type="project" value="UniProtKB-UniRule"/>
</dbReference>
<dbReference type="PIRSF" id="PIRSF000370">
    <property type="entry name" value="QueE"/>
    <property type="match status" value="1"/>
</dbReference>
<name>A0A1M6QZX7_PARC5</name>
<dbReference type="InterPro" id="IPR058240">
    <property type="entry name" value="rSAM_sf"/>
</dbReference>
<comment type="subunit">
    <text evidence="8">Homodimer.</text>
</comment>
<keyword evidence="2 8" id="KW-0949">S-adenosyl-L-methionine</keyword>
<keyword evidence="8" id="KW-0671">Queuosine biosynthesis</keyword>
<feature type="binding site" evidence="8">
    <location>
        <begin position="35"/>
        <end position="37"/>
    </location>
    <ligand>
        <name>S-adenosyl-L-methionine</name>
        <dbReference type="ChEBI" id="CHEBI:59789"/>
    </ligand>
</feature>
<evidence type="ECO:0000256" key="6">
    <source>
        <dbReference type="ARBA" id="ARBA00023014"/>
    </source>
</evidence>
<dbReference type="PANTHER" id="PTHR42836">
    <property type="entry name" value="7-CARBOXY-7-DEAZAGUANINE SYNTHASE"/>
    <property type="match status" value="1"/>
</dbReference>
<keyword evidence="3 8" id="KW-0479">Metal-binding</keyword>
<dbReference type="CDD" id="cd01335">
    <property type="entry name" value="Radical_SAM"/>
    <property type="match status" value="1"/>
</dbReference>
<comment type="function">
    <text evidence="8">Catalyzes the complex heterocyclic radical-mediated conversion of 6-carboxy-5,6,7,8-tetrahydropterin (CPH4) to 7-carboxy-7-deazaguanine (CDG), a step common to the biosynthetic pathways of all 7-deazapurine-containing compounds.</text>
</comment>
<feature type="binding site" evidence="8">
    <location>
        <position position="72"/>
    </location>
    <ligand>
        <name>S-adenosyl-L-methionine</name>
        <dbReference type="ChEBI" id="CHEBI:59789"/>
    </ligand>
</feature>
<gene>
    <name evidence="8" type="primary">queE</name>
    <name evidence="10" type="ORF">SAMN02745912_02788</name>
</gene>
<feature type="binding site" evidence="8">
    <location>
        <position position="33"/>
    </location>
    <ligand>
        <name>[4Fe-4S] cluster</name>
        <dbReference type="ChEBI" id="CHEBI:49883"/>
        <note>4Fe-4S-S-AdoMet</note>
    </ligand>
</feature>
<dbReference type="HAMAP" id="MF_00917">
    <property type="entry name" value="QueE"/>
    <property type="match status" value="1"/>
</dbReference>
<evidence type="ECO:0000259" key="9">
    <source>
        <dbReference type="PROSITE" id="PS51918"/>
    </source>
</evidence>
<dbReference type="OrthoDB" id="9792276at2"/>
<feature type="binding site" evidence="8">
    <location>
        <position position="38"/>
    </location>
    <ligand>
        <name>Mg(2+)</name>
        <dbReference type="ChEBI" id="CHEBI:18420"/>
    </ligand>
</feature>
<dbReference type="Proteomes" id="UP000184465">
    <property type="component" value="Unassembled WGS sequence"/>
</dbReference>
<comment type="pathway">
    <text evidence="8">Purine metabolism; 7-cyano-7-deazaguanine biosynthesis.</text>
</comment>
<evidence type="ECO:0000256" key="5">
    <source>
        <dbReference type="ARBA" id="ARBA00023004"/>
    </source>
</evidence>
<reference evidence="10 11" key="1">
    <citation type="submission" date="2016-11" db="EMBL/GenBank/DDBJ databases">
        <authorList>
            <person name="Jaros S."/>
            <person name="Januszkiewicz K."/>
            <person name="Wedrychowicz H."/>
        </authorList>
    </citation>
    <scope>NUCLEOTIDE SEQUENCE [LARGE SCALE GENOMIC DNA]</scope>
    <source>
        <strain evidence="10 11">DSM 15212</strain>
    </source>
</reference>
<feature type="binding site" evidence="8">
    <location>
        <position position="70"/>
    </location>
    <ligand>
        <name>substrate</name>
    </ligand>
</feature>
<dbReference type="Gene3D" id="3.20.20.70">
    <property type="entry name" value="Aldolase class I"/>
    <property type="match status" value="1"/>
</dbReference>
<sequence length="219" mass="25616">MKVSELFYSIQGETTLVGEPTYFIRLYGCNLRCNWCDTKYSYEKNSYIEYSVEQIYNLVKKENPTNICITGGEPLLQYEEVISVIDLFVNDNSVKTISIETNGSIDISKITERYNTSKLKIVMDYKLEGSYEINNMNTNNFKFLRDTDEIKFVISDYNDLISINKILECYYKKGKILIGFVAGTIQPKEIAKYILKNKLDWRINYQLHKLIWSSEERGV</sequence>
<dbReference type="RefSeq" id="WP_073151278.1">
    <property type="nucleotide sequence ID" value="NZ_FRAG01000040.1"/>
</dbReference>
<protein>
    <recommendedName>
        <fullName evidence="8">7-carboxy-7-deazaguanine synthase</fullName>
        <shortName evidence="8">CDG synthase</shortName>
        <ecNumber evidence="8">4.3.99.3</ecNumber>
    </recommendedName>
    <alternativeName>
        <fullName evidence="8">Queuosine biosynthesis protein QueE</fullName>
    </alternativeName>
</protein>
<organism evidence="10 11">
    <name type="scientific">Paramaledivibacter caminithermalis (strain DSM 15212 / CIP 107654 / DViRD3)</name>
    <name type="common">Clostridium caminithermale</name>
    <dbReference type="NCBI Taxonomy" id="1121301"/>
    <lineage>
        <taxon>Bacteria</taxon>
        <taxon>Bacillati</taxon>
        <taxon>Bacillota</taxon>
        <taxon>Clostridia</taxon>
        <taxon>Peptostreptococcales</taxon>
        <taxon>Caminicellaceae</taxon>
        <taxon>Paramaledivibacter</taxon>
    </lineage>
</organism>
<evidence type="ECO:0000256" key="7">
    <source>
        <dbReference type="ARBA" id="ARBA00023239"/>
    </source>
</evidence>
<feature type="binding site" evidence="8">
    <location>
        <begin position="10"/>
        <end position="12"/>
    </location>
    <ligand>
        <name>substrate</name>
    </ligand>
</feature>
<dbReference type="GO" id="GO:0016840">
    <property type="term" value="F:carbon-nitrogen lyase activity"/>
    <property type="evidence" value="ECO:0007669"/>
    <property type="project" value="UniProtKB-UniRule"/>
</dbReference>
<evidence type="ECO:0000256" key="3">
    <source>
        <dbReference type="ARBA" id="ARBA00022723"/>
    </source>
</evidence>
<keyword evidence="6 8" id="KW-0411">Iron-sulfur</keyword>
<keyword evidence="7 8" id="KW-0456">Lyase</keyword>
<dbReference type="PANTHER" id="PTHR42836:SF1">
    <property type="entry name" value="7-CARBOXY-7-DEAZAGUANINE SYNTHASE"/>
    <property type="match status" value="1"/>
</dbReference>
<evidence type="ECO:0000256" key="2">
    <source>
        <dbReference type="ARBA" id="ARBA00022691"/>
    </source>
</evidence>
<feature type="binding site" evidence="8">
    <location>
        <position position="36"/>
    </location>
    <ligand>
        <name>[4Fe-4S] cluster</name>
        <dbReference type="ChEBI" id="CHEBI:49883"/>
        <note>4Fe-4S-S-AdoMet</note>
    </ligand>
</feature>
<comment type="caution">
    <text evidence="8">Lacks conserved residue(s) required for the propagation of feature annotation.</text>
</comment>
<evidence type="ECO:0000256" key="8">
    <source>
        <dbReference type="HAMAP-Rule" id="MF_00917"/>
    </source>
</evidence>
<dbReference type="GO" id="GO:1904047">
    <property type="term" value="F:S-adenosyl-L-methionine binding"/>
    <property type="evidence" value="ECO:0007669"/>
    <property type="project" value="UniProtKB-UniRule"/>
</dbReference>
<evidence type="ECO:0000313" key="11">
    <source>
        <dbReference type="Proteomes" id="UP000184465"/>
    </source>
</evidence>
<dbReference type="GO" id="GO:0008616">
    <property type="term" value="P:tRNA queuosine(34) biosynthetic process"/>
    <property type="evidence" value="ECO:0007669"/>
    <property type="project" value="UniProtKB-UniRule"/>
</dbReference>
<dbReference type="UniPathway" id="UPA00391"/>
<dbReference type="InterPro" id="IPR013785">
    <property type="entry name" value="Aldolase_TIM"/>
</dbReference>
<evidence type="ECO:0000313" key="10">
    <source>
        <dbReference type="EMBL" id="SHK25627.1"/>
    </source>
</evidence>